<dbReference type="Proteomes" id="UP001363151">
    <property type="component" value="Unassembled WGS sequence"/>
</dbReference>
<reference evidence="3 4" key="1">
    <citation type="submission" date="2024-03" db="EMBL/GenBank/DDBJ databases">
        <title>Aureococcus anophagefferens CCMP1851 and Kratosvirus quantuckense: Draft genome of a second virus-susceptible host strain in the model system.</title>
        <authorList>
            <person name="Chase E."/>
            <person name="Truchon A.R."/>
            <person name="Schepens W."/>
            <person name="Wilhelm S.W."/>
        </authorList>
    </citation>
    <scope>NUCLEOTIDE SEQUENCE [LARGE SCALE GENOMIC DNA]</scope>
    <source>
        <strain evidence="3 4">CCMP1851</strain>
    </source>
</reference>
<evidence type="ECO:0000256" key="1">
    <source>
        <dbReference type="SAM" id="MobiDB-lite"/>
    </source>
</evidence>
<dbReference type="Pfam" id="PF03109">
    <property type="entry name" value="ABC1"/>
    <property type="match status" value="1"/>
</dbReference>
<keyword evidence="4" id="KW-1185">Reference proteome</keyword>
<dbReference type="PANTHER" id="PTHR43173">
    <property type="entry name" value="ABC1 FAMILY PROTEIN"/>
    <property type="match status" value="1"/>
</dbReference>
<dbReference type="InterPro" id="IPR036865">
    <property type="entry name" value="CRAL-TRIO_dom_sf"/>
</dbReference>
<feature type="domain" description="CRAL-TRIO" evidence="2">
    <location>
        <begin position="620"/>
        <end position="793"/>
    </location>
</feature>
<evidence type="ECO:0000313" key="3">
    <source>
        <dbReference type="EMBL" id="KAK7242923.1"/>
    </source>
</evidence>
<dbReference type="CDD" id="cd00170">
    <property type="entry name" value="SEC14"/>
    <property type="match status" value="1"/>
</dbReference>
<dbReference type="PROSITE" id="PS50191">
    <property type="entry name" value="CRAL_TRIO"/>
    <property type="match status" value="1"/>
</dbReference>
<name>A0ABR1G2X5_AURAN</name>
<gene>
    <name evidence="3" type="ORF">SO694_00126018</name>
</gene>
<evidence type="ECO:0000259" key="2">
    <source>
        <dbReference type="PROSITE" id="PS50191"/>
    </source>
</evidence>
<dbReference type="EMBL" id="JBBJCI010000131">
    <property type="protein sequence ID" value="KAK7242923.1"/>
    <property type="molecule type" value="Genomic_DNA"/>
</dbReference>
<dbReference type="PANTHER" id="PTHR43173:SF19">
    <property type="entry name" value="AARF DOMAIN-CONTAINING PROTEIN KINASE 1"/>
    <property type="match status" value="1"/>
</dbReference>
<dbReference type="SUPFAM" id="SSF52087">
    <property type="entry name" value="CRAL/TRIO domain"/>
    <property type="match status" value="1"/>
</dbReference>
<evidence type="ECO:0000313" key="4">
    <source>
        <dbReference type="Proteomes" id="UP001363151"/>
    </source>
</evidence>
<dbReference type="Gene3D" id="3.40.525.10">
    <property type="entry name" value="CRAL-TRIO lipid binding domain"/>
    <property type="match status" value="1"/>
</dbReference>
<accession>A0ABR1G2X5</accession>
<proteinExistence type="predicted"/>
<dbReference type="SMART" id="SM00516">
    <property type="entry name" value="SEC14"/>
    <property type="match status" value="1"/>
</dbReference>
<dbReference type="InterPro" id="IPR004147">
    <property type="entry name" value="ABC1_dom"/>
</dbReference>
<dbReference type="InterPro" id="IPR051130">
    <property type="entry name" value="Mito_struct-func_regulator"/>
</dbReference>
<sequence>MKVGCRPKRAALCHKLGDDVRGLYYDTMQRAAAATCMALAPAAYYRDDLERTGRAAFRVGDVTFQGLRTIAEYKGATTPEEVQACHARGAARLRDLAATYGGLLCKFGQHVGSLQYVAPDAYTRTLSALRDSQPCSDDGAVRALLDRELGPGAFRDLRPPIASASIAEVRPATLDDGTAVAVKVMHPALEASIACDLYALEVCFALSRLADPRIADDWAWLLPEFRDGVELELDFVNEGATAERAGALLARRHGSRVRVPAVHWSHTTKRVLTMDYVEGHRVDDVDAHARHGVDKRRVGDALVSALADLACEHGLVHADPHGGNQLVEPRGRGDFTLWILDHGLYRNLAPATRRSLCGLWESLATRDFQSATAHAVALNFADDGPRALEVARLLLTATSSRGEAKSLGAKITASDATALRGHVRDLLTENDAAPSSAAAALLARVPRDLLFTMRSASLLRGTHAVLGADRRLRYVRFAEAAARGNALDAAWDARRRADDAALLPRTSPTPSRAATGRATRSTRRRRRRRAGARETKWAGLARRARTALRWLRLRANLAAADMAVARRAPRPDAAPDANVPQKYVASCGGDVAEARRRWDDTRRWRAAERVDGILAEPRPLYGAIRRCYPHYYAGSGRDGQPVYVENVGRVDVDGLAEAGVDADAMLRHYVFLNEWTWRELQPAADGPASYNVTVLDLDGLKLAQCRGVRFDYVKRCAVLARARYPERCGLMVIANAPSWFALVYRFIRPFVAAGTQRKIRVTRSNAETLEALREVADDASIPACYGGLLVGDSDAEKALARFVAT</sequence>
<dbReference type="SUPFAM" id="SSF56112">
    <property type="entry name" value="Protein kinase-like (PK-like)"/>
    <property type="match status" value="1"/>
</dbReference>
<dbReference type="Pfam" id="PF00650">
    <property type="entry name" value="CRAL_TRIO"/>
    <property type="match status" value="1"/>
</dbReference>
<dbReference type="InterPro" id="IPR011009">
    <property type="entry name" value="Kinase-like_dom_sf"/>
</dbReference>
<feature type="compositionally biased region" description="Basic residues" evidence="1">
    <location>
        <begin position="520"/>
        <end position="530"/>
    </location>
</feature>
<organism evidence="3 4">
    <name type="scientific">Aureococcus anophagefferens</name>
    <name type="common">Harmful bloom alga</name>
    <dbReference type="NCBI Taxonomy" id="44056"/>
    <lineage>
        <taxon>Eukaryota</taxon>
        <taxon>Sar</taxon>
        <taxon>Stramenopiles</taxon>
        <taxon>Ochrophyta</taxon>
        <taxon>Pelagophyceae</taxon>
        <taxon>Pelagomonadales</taxon>
        <taxon>Pelagomonadaceae</taxon>
        <taxon>Aureococcus</taxon>
    </lineage>
</organism>
<protein>
    <recommendedName>
        <fullName evidence="2">CRAL-TRIO domain-containing protein</fullName>
    </recommendedName>
</protein>
<feature type="region of interest" description="Disordered" evidence="1">
    <location>
        <begin position="500"/>
        <end position="535"/>
    </location>
</feature>
<comment type="caution">
    <text evidence="3">The sequence shown here is derived from an EMBL/GenBank/DDBJ whole genome shotgun (WGS) entry which is preliminary data.</text>
</comment>
<dbReference type="InterPro" id="IPR001251">
    <property type="entry name" value="CRAL-TRIO_dom"/>
</dbReference>